<comment type="catalytic activity">
    <reaction evidence="10">
        <text>5-methyltetrahydropteroyltri-L-glutamate + L-homocysteine = tetrahydropteroyltri-L-glutamate + L-methionine</text>
        <dbReference type="Rhea" id="RHEA:21196"/>
        <dbReference type="ChEBI" id="CHEBI:57844"/>
        <dbReference type="ChEBI" id="CHEBI:58140"/>
        <dbReference type="ChEBI" id="CHEBI:58199"/>
        <dbReference type="ChEBI" id="CHEBI:58207"/>
        <dbReference type="EC" id="2.1.1.14"/>
    </reaction>
</comment>
<dbReference type="NCBIfam" id="NF003556">
    <property type="entry name" value="PRK05222.1"/>
    <property type="match status" value="1"/>
</dbReference>
<feature type="binding site" evidence="10">
    <location>
        <position position="604"/>
    </location>
    <ligand>
        <name>L-homocysteine</name>
        <dbReference type="ChEBI" id="CHEBI:58199"/>
    </ligand>
</feature>
<dbReference type="EC" id="2.1.1.14" evidence="10"/>
<feature type="binding site" evidence="10">
    <location>
        <position position="489"/>
    </location>
    <ligand>
        <name>L-homocysteine</name>
        <dbReference type="ChEBI" id="CHEBI:58199"/>
    </ligand>
</feature>
<evidence type="ECO:0000256" key="7">
    <source>
        <dbReference type="ARBA" id="ARBA00022723"/>
    </source>
</evidence>
<dbReference type="InterPro" id="IPR006276">
    <property type="entry name" value="Cobalamin-indep_Met_synthase"/>
</dbReference>
<feature type="binding site" evidence="10">
    <location>
        <position position="731"/>
    </location>
    <ligand>
        <name>Zn(2+)</name>
        <dbReference type="ChEBI" id="CHEBI:29105"/>
        <note>catalytic</note>
    </ligand>
</feature>
<evidence type="ECO:0000259" key="11">
    <source>
        <dbReference type="Pfam" id="PF01717"/>
    </source>
</evidence>
<dbReference type="InterPro" id="IPR002629">
    <property type="entry name" value="Met_Synth_C/arc"/>
</dbReference>
<dbReference type="CDD" id="cd03311">
    <property type="entry name" value="CIMS_C_terminal_like"/>
    <property type="match status" value="1"/>
</dbReference>
<comment type="function">
    <text evidence="1 10">Catalyzes the transfer of a methyl group from 5-methyltetrahydrofolate to homocysteine resulting in methionine formation.</text>
</comment>
<dbReference type="RefSeq" id="WP_379893218.1">
    <property type="nucleotide sequence ID" value="NZ_CBCSCT010000019.1"/>
</dbReference>
<dbReference type="Pfam" id="PF01717">
    <property type="entry name" value="Meth_synt_2"/>
    <property type="match status" value="1"/>
</dbReference>
<proteinExistence type="inferred from homology"/>
<feature type="domain" description="Cobalamin-independent methionine synthase MetE C-terminal/archaeal" evidence="11">
    <location>
        <begin position="431"/>
        <end position="753"/>
    </location>
</feature>
<dbReference type="Proteomes" id="UP001596250">
    <property type="component" value="Unassembled WGS sequence"/>
</dbReference>
<comment type="cofactor">
    <cofactor evidence="10">
        <name>Zn(2+)</name>
        <dbReference type="ChEBI" id="CHEBI:29105"/>
    </cofactor>
    <text evidence="10">Binds 1 zinc ion per subunit.</text>
</comment>
<protein>
    <recommendedName>
        <fullName evidence="10">5-methyltetrahydropteroyltriglutamate--homocysteine methyltransferase</fullName>
        <ecNumber evidence="10">2.1.1.14</ecNumber>
    </recommendedName>
    <alternativeName>
        <fullName evidence="10">Cobalamin-independent methionine synthase</fullName>
    </alternativeName>
    <alternativeName>
        <fullName evidence="10">Methionine synthase, vitamin-B12 independent isozyme</fullName>
    </alternativeName>
</protein>
<feature type="domain" description="Cobalamin-independent methionine synthase MetE N-terminal" evidence="12">
    <location>
        <begin position="6"/>
        <end position="313"/>
    </location>
</feature>
<dbReference type="NCBIfam" id="TIGR01371">
    <property type="entry name" value="met_syn_B12ind"/>
    <property type="match status" value="1"/>
</dbReference>
<evidence type="ECO:0000256" key="3">
    <source>
        <dbReference type="ARBA" id="ARBA00009553"/>
    </source>
</evidence>
<dbReference type="Gene3D" id="3.20.20.210">
    <property type="match status" value="2"/>
</dbReference>
<keyword evidence="5 10" id="KW-0028">Amino-acid biosynthesis</keyword>
<sequence length="763" mass="86915">MTTIQTSNLGYPRIGENREWKKALEAFWKGQIAEEELYKQLKEMRLSYYRKQRDAGIDLVPVGDFTAYDHMLDLSAMFGLVPGRFPYAGGKVDLATYFAMARGTKEAAACEMTKWFNTNYHYIVPEIGQREPKLTHNRPLEAYLEAKEELSLEGKPVMVGPYTFLKCAKGYASSELQSLLMTFAELYGEVLKQLEQAGVVWVQLDEPALVLEMEREELVWVKAAYERMAEAAPGLNLILQTYFDSVHMPEQVFELPVQAFGLDFVHGRQGNMAVLRSRLFPQDKKLAIGIIDGRNIWRSDLAADLELLREISGYITPDRWIIQPSCSLLHVPVTVKYEQLPDPIIQQALAFADEKLAEVVVLSRAYTGNASAEEAAFASRAALLRLNQSPSRRVAEVVNQMEAIDQLSTARTTTFEERYQKQLKKLQLPPLPTTTIGSFPQTAEVRKARRQWKNGQWTEAQYQTFIQEQIREWVDIQENLGLDVLVHGEFERNDMVEFFGERLSGFTFTQNGWVQSYGSRCTKPPIIYGDVSHDAAMTLQETLFARSLTHKPIKGMLTGPVTILAWSFVRNDIPERDVAYQIALALREEVSLLEQSGIHIIQVDEPAIRELTPLKRSEWDDYFEWAVKAFKLCTSHVKDETQIHTHMCYAEFHQIIDVIKALDADVISIETSRSHGELIHAFQEQPYEKGIGLGVYDIHSPRVPEVQEMLNIIEESLKVLPPDRFWVNPDCGLKTRNKEETAAALSNMVQAAKEARKQLSVKV</sequence>
<evidence type="ECO:0000256" key="2">
    <source>
        <dbReference type="ARBA" id="ARBA00004681"/>
    </source>
</evidence>
<dbReference type="InterPro" id="IPR038071">
    <property type="entry name" value="UROD/MetE-like_sf"/>
</dbReference>
<comment type="caution">
    <text evidence="13">The sequence shown here is derived from an EMBL/GenBank/DDBJ whole genome shotgun (WGS) entry which is preliminary data.</text>
</comment>
<feature type="binding site" evidence="10">
    <location>
        <begin position="436"/>
        <end position="438"/>
    </location>
    <ligand>
        <name>L-methionine</name>
        <dbReference type="ChEBI" id="CHEBI:57844"/>
    </ligand>
</feature>
<feature type="binding site" evidence="10">
    <location>
        <position position="610"/>
    </location>
    <ligand>
        <name>5-methyltetrahydropteroyltri-L-glutamate</name>
        <dbReference type="ChEBI" id="CHEBI:58207"/>
    </ligand>
</feature>
<name>A0ABW1ILQ4_9BACL</name>
<keyword evidence="8 10" id="KW-0862">Zinc</keyword>
<dbReference type="PANTHER" id="PTHR30519">
    <property type="entry name" value="5-METHYLTETRAHYDROPTEROYLTRIGLUTAMATE--HOMOCYSTEINE METHYLTRANSFERASE"/>
    <property type="match status" value="1"/>
</dbReference>
<accession>A0ABW1ILQ4</accession>
<evidence type="ECO:0000313" key="13">
    <source>
        <dbReference type="EMBL" id="MFC5985923.1"/>
    </source>
</evidence>
<feature type="binding site" evidence="10">
    <location>
        <position position="566"/>
    </location>
    <ligand>
        <name>5-methyltetrahydropteroyltri-L-glutamate</name>
        <dbReference type="ChEBI" id="CHEBI:58207"/>
    </ligand>
</feature>
<evidence type="ECO:0000256" key="5">
    <source>
        <dbReference type="ARBA" id="ARBA00022605"/>
    </source>
</evidence>
<dbReference type="HAMAP" id="MF_00172">
    <property type="entry name" value="Meth_synth"/>
    <property type="match status" value="1"/>
</dbReference>
<dbReference type="Pfam" id="PF08267">
    <property type="entry name" value="Meth_synt_1"/>
    <property type="match status" value="1"/>
</dbReference>
<evidence type="ECO:0000256" key="10">
    <source>
        <dbReference type="HAMAP-Rule" id="MF_00172"/>
    </source>
</evidence>
<evidence type="ECO:0000256" key="9">
    <source>
        <dbReference type="ARBA" id="ARBA00023167"/>
    </source>
</evidence>
<dbReference type="SUPFAM" id="SSF51726">
    <property type="entry name" value="UROD/MetE-like"/>
    <property type="match status" value="2"/>
</dbReference>
<evidence type="ECO:0000256" key="1">
    <source>
        <dbReference type="ARBA" id="ARBA00002777"/>
    </source>
</evidence>
<evidence type="ECO:0000313" key="14">
    <source>
        <dbReference type="Proteomes" id="UP001596250"/>
    </source>
</evidence>
<feature type="binding site" evidence="10">
    <location>
        <position position="114"/>
    </location>
    <ligand>
        <name>5-methyltetrahydropteroyltri-L-glutamate</name>
        <dbReference type="ChEBI" id="CHEBI:58207"/>
    </ligand>
</feature>
<evidence type="ECO:0000256" key="6">
    <source>
        <dbReference type="ARBA" id="ARBA00022679"/>
    </source>
</evidence>
<keyword evidence="6 10" id="KW-0808">Transferase</keyword>
<keyword evidence="7 10" id="KW-0479">Metal-binding</keyword>
<evidence type="ECO:0000256" key="4">
    <source>
        <dbReference type="ARBA" id="ARBA00022603"/>
    </source>
</evidence>
<evidence type="ECO:0000256" key="8">
    <source>
        <dbReference type="ARBA" id="ARBA00022833"/>
    </source>
</evidence>
<dbReference type="PIRSF" id="PIRSF000382">
    <property type="entry name" value="MeTrfase_B12_ind"/>
    <property type="match status" value="1"/>
</dbReference>
<feature type="active site" description="Proton donor" evidence="10">
    <location>
        <position position="699"/>
    </location>
</feature>
<feature type="binding site" evidence="10">
    <location>
        <position position="670"/>
    </location>
    <ligand>
        <name>Zn(2+)</name>
        <dbReference type="ChEBI" id="CHEBI:29105"/>
        <note>catalytic</note>
    </ligand>
</feature>
<feature type="binding site" evidence="10">
    <location>
        <position position="489"/>
    </location>
    <ligand>
        <name>L-methionine</name>
        <dbReference type="ChEBI" id="CHEBI:57844"/>
    </ligand>
</feature>
<feature type="binding site" evidence="10">
    <location>
        <position position="646"/>
    </location>
    <ligand>
        <name>Zn(2+)</name>
        <dbReference type="ChEBI" id="CHEBI:29105"/>
        <note>catalytic</note>
    </ligand>
</feature>
<keyword evidence="10" id="KW-0677">Repeat</keyword>
<dbReference type="CDD" id="cd03312">
    <property type="entry name" value="CIMS_N_terminal_like"/>
    <property type="match status" value="1"/>
</dbReference>
<feature type="binding site" evidence="10">
    <location>
        <begin position="18"/>
        <end position="21"/>
    </location>
    <ligand>
        <name>5-methyltetrahydropteroyltri-L-glutamate</name>
        <dbReference type="ChEBI" id="CHEBI:58207"/>
    </ligand>
</feature>
<comment type="similarity">
    <text evidence="3 10">Belongs to the vitamin-B12 independent methionine synthase family.</text>
</comment>
<keyword evidence="14" id="KW-1185">Reference proteome</keyword>
<organism evidence="13 14">
    <name type="scientific">Marinicrinis lubricantis</name>
    <dbReference type="NCBI Taxonomy" id="2086470"/>
    <lineage>
        <taxon>Bacteria</taxon>
        <taxon>Bacillati</taxon>
        <taxon>Bacillota</taxon>
        <taxon>Bacilli</taxon>
        <taxon>Bacillales</taxon>
        <taxon>Paenibacillaceae</taxon>
    </lineage>
</organism>
<feature type="binding site" evidence="10">
    <location>
        <position position="648"/>
    </location>
    <ligand>
        <name>Zn(2+)</name>
        <dbReference type="ChEBI" id="CHEBI:29105"/>
        <note>catalytic</note>
    </ligand>
</feature>
<feature type="binding site" evidence="10">
    <location>
        <position position="604"/>
    </location>
    <ligand>
        <name>L-methionine</name>
        <dbReference type="ChEBI" id="CHEBI:57844"/>
    </ligand>
</feature>
<dbReference type="GO" id="GO:0003871">
    <property type="term" value="F:5-methyltetrahydropteroyltriglutamate-homocysteine S-methyltransferase activity"/>
    <property type="evidence" value="ECO:0007669"/>
    <property type="project" value="UniProtKB-EC"/>
</dbReference>
<feature type="binding site" evidence="10">
    <location>
        <begin position="436"/>
        <end position="438"/>
    </location>
    <ligand>
        <name>L-homocysteine</name>
        <dbReference type="ChEBI" id="CHEBI:58199"/>
    </ligand>
</feature>
<dbReference type="InterPro" id="IPR013215">
    <property type="entry name" value="Cbl-indep_Met_Synth_N"/>
</dbReference>
<keyword evidence="9 10" id="KW-0486">Methionine biosynthesis</keyword>
<keyword evidence="4 10" id="KW-0489">Methyltransferase</keyword>
<dbReference type="GO" id="GO:0032259">
    <property type="term" value="P:methylation"/>
    <property type="evidence" value="ECO:0007669"/>
    <property type="project" value="UniProtKB-KW"/>
</dbReference>
<feature type="binding site" evidence="10">
    <location>
        <begin position="520"/>
        <end position="521"/>
    </location>
    <ligand>
        <name>5-methyltetrahydropteroyltri-L-glutamate</name>
        <dbReference type="ChEBI" id="CHEBI:58207"/>
    </ligand>
</feature>
<evidence type="ECO:0000259" key="12">
    <source>
        <dbReference type="Pfam" id="PF08267"/>
    </source>
</evidence>
<dbReference type="EMBL" id="JBHSQV010000034">
    <property type="protein sequence ID" value="MFC5985923.1"/>
    <property type="molecule type" value="Genomic_DNA"/>
</dbReference>
<reference evidence="14" key="1">
    <citation type="journal article" date="2019" name="Int. J. Syst. Evol. Microbiol.">
        <title>The Global Catalogue of Microorganisms (GCM) 10K type strain sequencing project: providing services to taxonomists for standard genome sequencing and annotation.</title>
        <authorList>
            <consortium name="The Broad Institute Genomics Platform"/>
            <consortium name="The Broad Institute Genome Sequencing Center for Infectious Disease"/>
            <person name="Wu L."/>
            <person name="Ma J."/>
        </authorList>
    </citation>
    <scope>NUCLEOTIDE SEQUENCE [LARGE SCALE GENOMIC DNA]</scope>
    <source>
        <strain evidence="14">CCM 8749</strain>
    </source>
</reference>
<comment type="pathway">
    <text evidence="2 10">Amino-acid biosynthesis; L-methionine biosynthesis via de novo pathway; L-methionine from L-homocysteine (MetE route): step 1/1.</text>
</comment>
<gene>
    <name evidence="10 13" type="primary">metE</name>
    <name evidence="13" type="ORF">ACFPXP_05690</name>
</gene>